<keyword evidence="1" id="KW-0812">Transmembrane</keyword>
<keyword evidence="1" id="KW-0472">Membrane</keyword>
<dbReference type="AlphaFoldDB" id="A0A0G0PUU3"/>
<dbReference type="EMBL" id="LBXN01000056">
    <property type="protein sequence ID" value="KKR31944.1"/>
    <property type="molecule type" value="Genomic_DNA"/>
</dbReference>
<dbReference type="Proteomes" id="UP000034539">
    <property type="component" value="Unassembled WGS sequence"/>
</dbReference>
<dbReference type="Gene3D" id="1.10.150.320">
    <property type="entry name" value="Photosystem II 12 kDa extrinsic protein"/>
    <property type="match status" value="1"/>
</dbReference>
<evidence type="ECO:0000256" key="1">
    <source>
        <dbReference type="SAM" id="Phobius"/>
    </source>
</evidence>
<dbReference type="InterPro" id="IPR019554">
    <property type="entry name" value="Soluble_ligand-bd"/>
</dbReference>
<name>A0A0G0PUU3_9BACT</name>
<accession>A0A0G0PUU3</accession>
<comment type="caution">
    <text evidence="3">The sequence shown here is derived from an EMBL/GenBank/DDBJ whole genome shotgun (WGS) entry which is preliminary data.</text>
</comment>
<dbReference type="SUPFAM" id="SSF81585">
    <property type="entry name" value="PsbU/PolX domain-like"/>
    <property type="match status" value="1"/>
</dbReference>
<evidence type="ECO:0000259" key="2">
    <source>
        <dbReference type="Pfam" id="PF10531"/>
    </source>
</evidence>
<dbReference type="PANTHER" id="PTHR21180">
    <property type="entry name" value="ENDONUCLEASE/EXONUCLEASE/PHOSPHATASE FAMILY DOMAIN-CONTAINING PROTEIN 1"/>
    <property type="match status" value="1"/>
</dbReference>
<dbReference type="GO" id="GO:0015628">
    <property type="term" value="P:protein secretion by the type II secretion system"/>
    <property type="evidence" value="ECO:0007669"/>
    <property type="project" value="TreeGrafter"/>
</dbReference>
<dbReference type="InterPro" id="IPR051675">
    <property type="entry name" value="Endo/Exo/Phosphatase_dom_1"/>
</dbReference>
<proteinExistence type="predicted"/>
<dbReference type="PANTHER" id="PTHR21180:SF32">
    <property type="entry name" value="ENDONUCLEASE_EXONUCLEASE_PHOSPHATASE FAMILY DOMAIN-CONTAINING PROTEIN 1"/>
    <property type="match status" value="1"/>
</dbReference>
<reference evidence="3 4" key="1">
    <citation type="journal article" date="2015" name="Nature">
        <title>rRNA introns, odd ribosomes, and small enigmatic genomes across a large radiation of phyla.</title>
        <authorList>
            <person name="Brown C.T."/>
            <person name="Hug L.A."/>
            <person name="Thomas B.C."/>
            <person name="Sharon I."/>
            <person name="Castelle C.J."/>
            <person name="Singh A."/>
            <person name="Wilkins M.J."/>
            <person name="Williams K.H."/>
            <person name="Banfield J.F."/>
        </authorList>
    </citation>
    <scope>NUCLEOTIDE SEQUENCE [LARGE SCALE GENOMIC DNA]</scope>
</reference>
<protein>
    <submittedName>
        <fullName evidence="3">ComE operon protein 1</fullName>
    </submittedName>
</protein>
<evidence type="ECO:0000313" key="4">
    <source>
        <dbReference type="Proteomes" id="UP000034539"/>
    </source>
</evidence>
<dbReference type="Pfam" id="PF12836">
    <property type="entry name" value="HHH_3"/>
    <property type="match status" value="1"/>
</dbReference>
<dbReference type="Pfam" id="PF10531">
    <property type="entry name" value="SLBB"/>
    <property type="match status" value="1"/>
</dbReference>
<sequence>MNNEEDRVLLFEEFVKTQLKTYLFPLILTFLGVIFILIAFFLSVRKSPEPITFMENSASPSSRIKVDIEGSVLKPGVYDMERDSRVGDVLVFAGGLSAGADRDWVTRKLNRAAKVTDGAKIYIPAVGEIKTPMGDISVDGASTDSKININTAALTELDGLPGVGLVTAQKIVSTRPYSSIDELKTKKAVNSSTFEKIKEMVEIY</sequence>
<keyword evidence="1" id="KW-1133">Transmembrane helix</keyword>
<evidence type="ECO:0000313" key="3">
    <source>
        <dbReference type="EMBL" id="KKR31944.1"/>
    </source>
</evidence>
<dbReference type="GO" id="GO:0015627">
    <property type="term" value="C:type II protein secretion system complex"/>
    <property type="evidence" value="ECO:0007669"/>
    <property type="project" value="TreeGrafter"/>
</dbReference>
<feature type="domain" description="Soluble ligand binding" evidence="2">
    <location>
        <begin position="65"/>
        <end position="122"/>
    </location>
</feature>
<feature type="transmembrane region" description="Helical" evidence="1">
    <location>
        <begin position="22"/>
        <end position="44"/>
    </location>
</feature>
<gene>
    <name evidence="3" type="ORF">UT63_C0056G0008</name>
</gene>
<organism evidence="3 4">
    <name type="scientific">Candidatus Gottesmanbacteria bacterium GW2011_GWC2_39_8</name>
    <dbReference type="NCBI Taxonomy" id="1618450"/>
    <lineage>
        <taxon>Bacteria</taxon>
        <taxon>Candidatus Gottesmaniibacteriota</taxon>
    </lineage>
</organism>